<dbReference type="InterPro" id="IPR012340">
    <property type="entry name" value="NA-bd_OB-fold"/>
</dbReference>
<dbReference type="Gene3D" id="2.40.50.860">
    <property type="match status" value="1"/>
</dbReference>
<dbReference type="Pfam" id="PF02765">
    <property type="entry name" value="POT1"/>
    <property type="match status" value="1"/>
</dbReference>
<accession>A0ABR4NN56</accession>
<dbReference type="InterPro" id="IPR040650">
    <property type="entry name" value="Cdc13_OB2"/>
</dbReference>
<keyword evidence="4" id="KW-1185">Reference proteome</keyword>
<dbReference type="InterPro" id="IPR011564">
    <property type="entry name" value="Telomer_end-bd_POT1/Cdc13"/>
</dbReference>
<evidence type="ECO:0000313" key="4">
    <source>
        <dbReference type="Proteomes" id="UP001623330"/>
    </source>
</evidence>
<feature type="compositionally biased region" description="Polar residues" evidence="1">
    <location>
        <begin position="232"/>
        <end position="248"/>
    </location>
</feature>
<organism evidence="3 4">
    <name type="scientific">Nakaseomyces bracarensis</name>
    <dbReference type="NCBI Taxonomy" id="273131"/>
    <lineage>
        <taxon>Eukaryota</taxon>
        <taxon>Fungi</taxon>
        <taxon>Dikarya</taxon>
        <taxon>Ascomycota</taxon>
        <taxon>Saccharomycotina</taxon>
        <taxon>Saccharomycetes</taxon>
        <taxon>Saccharomycetales</taxon>
        <taxon>Saccharomycetaceae</taxon>
        <taxon>Nakaseomyces</taxon>
    </lineage>
</organism>
<dbReference type="Gene3D" id="2.40.50.140">
    <property type="entry name" value="Nucleic acid-binding proteins"/>
    <property type="match status" value="1"/>
</dbReference>
<dbReference type="SMART" id="SM00976">
    <property type="entry name" value="Telo_bind"/>
    <property type="match status" value="1"/>
</dbReference>
<dbReference type="Pfam" id="PF18233">
    <property type="entry name" value="Cdc13_OB4_dimer"/>
    <property type="match status" value="1"/>
</dbReference>
<protein>
    <recommendedName>
        <fullName evidence="2">Telomeric single stranded DNA binding POT1/Cdc13 domain-containing protein</fullName>
    </recommendedName>
</protein>
<dbReference type="EMBL" id="JBEVYD010000012">
    <property type="protein sequence ID" value="KAL3229252.1"/>
    <property type="molecule type" value="Genomic_DNA"/>
</dbReference>
<feature type="domain" description="Telomeric single stranded DNA binding POT1/Cdc13" evidence="2">
    <location>
        <begin position="426"/>
        <end position="584"/>
    </location>
</feature>
<dbReference type="Gene3D" id="2.40.50.810">
    <property type="match status" value="1"/>
</dbReference>
<gene>
    <name evidence="3" type="ORF">RNJ44_02339</name>
</gene>
<evidence type="ECO:0000259" key="2">
    <source>
        <dbReference type="SMART" id="SM00976"/>
    </source>
</evidence>
<dbReference type="InterPro" id="IPR041028">
    <property type="entry name" value="Cdc13_OB4_dimer"/>
</dbReference>
<evidence type="ECO:0000313" key="3">
    <source>
        <dbReference type="EMBL" id="KAL3229252.1"/>
    </source>
</evidence>
<dbReference type="Pfam" id="PF18691">
    <property type="entry name" value="Cdc13_OB2"/>
    <property type="match status" value="1"/>
</dbReference>
<reference evidence="3 4" key="1">
    <citation type="submission" date="2024-05" db="EMBL/GenBank/DDBJ databases">
        <title>Long read based assembly of the Candida bracarensis genome reveals expanded adhesin content.</title>
        <authorList>
            <person name="Marcet-Houben M."/>
            <person name="Ksiezopolska E."/>
            <person name="Gabaldon T."/>
        </authorList>
    </citation>
    <scope>NUCLEOTIDE SEQUENCE [LARGE SCALE GENOMIC DNA]</scope>
    <source>
        <strain evidence="3 4">CBM6</strain>
    </source>
</reference>
<sequence>MLRYDGDELGFLESWKADQDIVISVSDLNGKSWQYVTGEPQLKEIGEYLKIDVVKTRVLENVHEKMLLLVAPSSERAESESAPTKTLEVLPLDDLIDEWQELPSRSKARVTTLLKNVKRLDEDVKSEFKLENLKKLQPSLPNLIEAKLNPRQTKLTNFFTRRDFNFDSQNDFNSQLLNTQYSERNSFQDSDSASIPIDLENGLEMPSQFFDSAEQIEESSSSADEVEESANIGLNNKRSVSDNNSSPQKVRKLQKSNTITTDKWDKSLFLLEMDQNKRFTLQPCQLLNISPAFYRNYAEFGDKELRLYFQRATSGDTLNIPNINCLEVIIRNEEEYLEYFGKLLNNSSKLRHFLKGQLSLTIKRQTYICHGYKLLSWKLENIEFVYEKPAAERHVIRGGLSNSDNSLNISHINFVDEVSRDQVIQFKDMIFEEENKPKFYIMYGYLLSCSTDNSNYANLVFTDFSKNSRYEQKYTFDRYIHEYSNKLEHDEGFRVISYYNHYNQFNDRIKDQYGKDLSEMMQENNNLGDKNVSKYGVLCRLVVKTKLYQSVLNIVERDIQLVSNITELTETERPVLERVIDKIHKARKIITGDGLPASSMQKRDITIPNRAFNADADANSDADIDISDYNIENVSDISQLHTNTMEKTIYVIMLTLIHAELVNNTHIRLRLTAPSTASSAASGTSTTDTIRPDRILDADIVGHNEVISFLAGDPMSPTMFQPLLREELRFKLRRRRTATNIVQWSPVECTIQELKLQRMLKLHQIIKQET</sequence>
<comment type="caution">
    <text evidence="3">The sequence shown here is derived from an EMBL/GenBank/DDBJ whole genome shotgun (WGS) entry which is preliminary data.</text>
</comment>
<feature type="region of interest" description="Disordered" evidence="1">
    <location>
        <begin position="214"/>
        <end position="256"/>
    </location>
</feature>
<dbReference type="Proteomes" id="UP001623330">
    <property type="component" value="Unassembled WGS sequence"/>
</dbReference>
<evidence type="ECO:0000256" key="1">
    <source>
        <dbReference type="SAM" id="MobiDB-lite"/>
    </source>
</evidence>
<proteinExistence type="predicted"/>
<dbReference type="SUPFAM" id="SSF50249">
    <property type="entry name" value="Nucleic acid-binding proteins"/>
    <property type="match status" value="1"/>
</dbReference>
<name>A0ABR4NN56_9SACH</name>